<reference evidence="1" key="1">
    <citation type="submission" date="2012-04" db="EMBL/GenBank/DDBJ databases">
        <authorList>
            <person name="Borisov I.G."/>
            <person name="Ivanikova N.V."/>
            <person name="Pinevich A.V."/>
        </authorList>
    </citation>
    <scope>NUCLEOTIDE SEQUENCE</scope>
    <source>
        <strain evidence="1">CALU 1027</strain>
    </source>
</reference>
<dbReference type="RefSeq" id="WP_017711215.1">
    <property type="nucleotide sequence ID" value="NZ_KB235933.1"/>
</dbReference>
<protein>
    <submittedName>
        <fullName evidence="1">Uncharacterized protein</fullName>
    </submittedName>
</protein>
<dbReference type="EMBL" id="AJTX02000004">
    <property type="protein sequence ID" value="KKI99888.1"/>
    <property type="molecule type" value="Genomic_DNA"/>
</dbReference>
<accession>A0A0M2PYX9</accession>
<sequence>MDLHLEPSTLRIVWTWSERVWAVYLSPELALPLTAMTQVSTHPPTMGLWDLRAPGTAIPGVMRAGTFYTKQGREFWSVTAPRDPAGYLVLDLAGLYYQRVVLKMGNNESWAMALKTAIAPTP</sequence>
<dbReference type="eggNOG" id="ENOG5032V9A">
    <property type="taxonomic scope" value="Bacteria"/>
</dbReference>
<dbReference type="AlphaFoldDB" id="A0A0M2PYX9"/>
<evidence type="ECO:0000313" key="2">
    <source>
        <dbReference type="Proteomes" id="UP000034681"/>
    </source>
</evidence>
<organism evidence="1 2">
    <name type="scientific">Prochlorothrix hollandica PCC 9006 = CALU 1027</name>
    <dbReference type="NCBI Taxonomy" id="317619"/>
    <lineage>
        <taxon>Bacteria</taxon>
        <taxon>Bacillati</taxon>
        <taxon>Cyanobacteriota</taxon>
        <taxon>Cyanophyceae</taxon>
        <taxon>Prochlorotrichales</taxon>
        <taxon>Prochlorotrichaceae</taxon>
        <taxon>Prochlorothrix</taxon>
    </lineage>
</organism>
<keyword evidence="2" id="KW-1185">Reference proteome</keyword>
<dbReference type="OrthoDB" id="530515at2"/>
<dbReference type="Proteomes" id="UP000034681">
    <property type="component" value="Unassembled WGS sequence"/>
</dbReference>
<gene>
    <name evidence="1" type="ORF">PROH_08750</name>
</gene>
<proteinExistence type="predicted"/>
<name>A0A0M2PYX9_PROHO</name>
<comment type="caution">
    <text evidence="1">The sequence shown here is derived from an EMBL/GenBank/DDBJ whole genome shotgun (WGS) entry which is preliminary data.</text>
</comment>
<dbReference type="STRING" id="317619.GCA_000332315_00552"/>
<evidence type="ECO:0000313" key="1">
    <source>
        <dbReference type="EMBL" id="KKI99888.1"/>
    </source>
</evidence>